<reference evidence="5 6" key="1">
    <citation type="journal article" date="2010" name="Int. J. Syst. Evol. Microbiol.">
        <title>Thiohalobacter thiocyanaticus gen. nov., sp. nov., a moderately halophilic, sulfur-oxidizing gammaproteobacterium from hypersaline lakes, that utilizes thiocyanate.</title>
        <authorList>
            <person name="Sorokin D.Y."/>
            <person name="Kovaleva O.L."/>
            <person name="Tourova T.P."/>
            <person name="Muyzer G."/>
        </authorList>
    </citation>
    <scope>NUCLEOTIDE SEQUENCE [LARGE SCALE GENOMIC DNA]</scope>
    <source>
        <strain evidence="5 6">Hrh1</strain>
    </source>
</reference>
<evidence type="ECO:0000313" key="6">
    <source>
        <dbReference type="Proteomes" id="UP000287798"/>
    </source>
</evidence>
<evidence type="ECO:0000313" key="5">
    <source>
        <dbReference type="EMBL" id="RRQ21820.1"/>
    </source>
</evidence>
<evidence type="ECO:0000256" key="1">
    <source>
        <dbReference type="PIRSR" id="PIRSR015753-1"/>
    </source>
</evidence>
<protein>
    <submittedName>
        <fullName evidence="5">Glutathione S-transferase family protein</fullName>
    </submittedName>
</protein>
<dbReference type="InterPro" id="IPR036282">
    <property type="entry name" value="Glutathione-S-Trfase_C_sf"/>
</dbReference>
<dbReference type="SFLD" id="SFLDG01148">
    <property type="entry name" value="Xi_(cytGST)"/>
    <property type="match status" value="1"/>
</dbReference>
<name>A0A426QJA5_9GAMM</name>
<feature type="site" description="Lowers pKa of active site Cys" evidence="3">
    <location>
        <position position="253"/>
    </location>
</feature>
<dbReference type="SFLD" id="SFLDS00019">
    <property type="entry name" value="Glutathione_Transferase_(cytos"/>
    <property type="match status" value="1"/>
</dbReference>
<dbReference type="PIRSF" id="PIRSF015753">
    <property type="entry name" value="GST"/>
    <property type="match status" value="1"/>
</dbReference>
<dbReference type="Gene3D" id="1.20.1050.10">
    <property type="match status" value="1"/>
</dbReference>
<proteinExistence type="predicted"/>
<dbReference type="Pfam" id="PF13410">
    <property type="entry name" value="GST_C_2"/>
    <property type="match status" value="1"/>
</dbReference>
<dbReference type="InterPro" id="IPR016639">
    <property type="entry name" value="GST_Omega/GSH"/>
</dbReference>
<organism evidence="5 6">
    <name type="scientific">Thiohalobacter thiocyanaticus</name>
    <dbReference type="NCBI Taxonomy" id="585455"/>
    <lineage>
        <taxon>Bacteria</taxon>
        <taxon>Pseudomonadati</taxon>
        <taxon>Pseudomonadota</taxon>
        <taxon>Gammaproteobacteria</taxon>
        <taxon>Thiohalobacterales</taxon>
        <taxon>Thiohalobacteraceae</taxon>
        <taxon>Thiohalobacter</taxon>
    </lineage>
</organism>
<feature type="binding site" evidence="2">
    <location>
        <begin position="148"/>
        <end position="149"/>
    </location>
    <ligand>
        <name>glutathione</name>
        <dbReference type="ChEBI" id="CHEBI:57925"/>
    </ligand>
</feature>
<dbReference type="FunFam" id="3.40.30.10:FF:000058">
    <property type="entry name" value="Glutathione S-transferase, omega"/>
    <property type="match status" value="1"/>
</dbReference>
<feature type="active site" description="Nucleophile" evidence="1">
    <location>
        <position position="63"/>
    </location>
</feature>
<dbReference type="GO" id="GO:0004364">
    <property type="term" value="F:glutathione transferase activity"/>
    <property type="evidence" value="ECO:0007669"/>
    <property type="project" value="InterPro"/>
</dbReference>
<keyword evidence="6" id="KW-1185">Reference proteome</keyword>
<dbReference type="InterPro" id="IPR040079">
    <property type="entry name" value="Glutathione_S-Trfase"/>
</dbReference>
<dbReference type="InterPro" id="IPR036249">
    <property type="entry name" value="Thioredoxin-like_sf"/>
</dbReference>
<dbReference type="InterPro" id="IPR004045">
    <property type="entry name" value="Glutathione_S-Trfase_N"/>
</dbReference>
<dbReference type="SUPFAM" id="SSF47616">
    <property type="entry name" value="GST C-terminal domain-like"/>
    <property type="match status" value="1"/>
</dbReference>
<dbReference type="PANTHER" id="PTHR32419:SF6">
    <property type="entry name" value="GLUTATHIONE S-TRANSFERASE OMEGA-LIKE 1-RELATED"/>
    <property type="match status" value="1"/>
</dbReference>
<sequence length="330" mass="37635">MSLMVNGELRTGWLDSEQEDGEFVRREQQFRSWITPDGSAGPSGEGGFRAAPGRYHLYVSYACPWAHRTLILRRLKRLEDVISVNVVHPHMGDAGWHFDASFPAATPDTVNGCSHMHELYRLAQPDYTGIVTVPVLWDRERRTIVNNESAEIIRMLNSAFDAWGDAQVDMYPPSLRDEIDAINAFVYENINNGVYRAGFATSQTAYDQAFDALFAALDEIEARLNGQRYLVDARLTEADWRLFTTLVRFDAVYVGHFKCNRNRIADFPALSNYLRELYQYPGIAETVNLEHIKAHYYWSHPQLNPSRIVPGGPRLDLDAAHDRDRLPARS</sequence>
<dbReference type="InterPro" id="IPR010987">
    <property type="entry name" value="Glutathione-S-Trfase_C-like"/>
</dbReference>
<dbReference type="Pfam" id="PF13409">
    <property type="entry name" value="GST_N_2"/>
    <property type="match status" value="1"/>
</dbReference>
<keyword evidence="5" id="KW-0808">Transferase</keyword>
<dbReference type="GO" id="GO:0005737">
    <property type="term" value="C:cytoplasm"/>
    <property type="evidence" value="ECO:0007669"/>
    <property type="project" value="TreeGrafter"/>
</dbReference>
<dbReference type="InterPro" id="IPR047047">
    <property type="entry name" value="GST_Omega-like_C"/>
</dbReference>
<dbReference type="Gene3D" id="3.40.30.10">
    <property type="entry name" value="Glutaredoxin"/>
    <property type="match status" value="1"/>
</dbReference>
<evidence type="ECO:0000256" key="2">
    <source>
        <dbReference type="PIRSR" id="PIRSR015753-2"/>
    </source>
</evidence>
<feature type="active site" description="Proton donor/acceptor" evidence="1">
    <location>
        <position position="195"/>
    </location>
</feature>
<dbReference type="SUPFAM" id="SSF52833">
    <property type="entry name" value="Thioredoxin-like"/>
    <property type="match status" value="1"/>
</dbReference>
<dbReference type="SFLD" id="SFLDG01206">
    <property type="entry name" value="Xi.1"/>
    <property type="match status" value="1"/>
</dbReference>
<accession>A0A426QJA5</accession>
<dbReference type="OrthoDB" id="9769158at2"/>
<dbReference type="CDD" id="cd03190">
    <property type="entry name" value="GST_C_Omega_like"/>
    <property type="match status" value="1"/>
</dbReference>
<dbReference type="AlphaFoldDB" id="A0A426QJA5"/>
<evidence type="ECO:0000256" key="3">
    <source>
        <dbReference type="PIRSR" id="PIRSR015753-3"/>
    </source>
</evidence>
<feature type="binding site" evidence="2">
    <location>
        <position position="96"/>
    </location>
    <ligand>
        <name>glutathione</name>
        <dbReference type="ChEBI" id="CHEBI:57925"/>
    </ligand>
</feature>
<dbReference type="RefSeq" id="WP_125181159.1">
    <property type="nucleotide sequence ID" value="NZ_QZMU01000001.1"/>
</dbReference>
<gene>
    <name evidence="5" type="ORF">D6C00_07580</name>
</gene>
<dbReference type="PANTHER" id="PTHR32419">
    <property type="entry name" value="GLUTATHIONYL-HYDROQUINONE REDUCTASE"/>
    <property type="match status" value="1"/>
</dbReference>
<feature type="site" description="Lowers pKa of active site Cys" evidence="3">
    <location>
        <position position="296"/>
    </location>
</feature>
<comment type="caution">
    <text evidence="5">The sequence shown here is derived from an EMBL/GenBank/DDBJ whole genome shotgun (WGS) entry which is preliminary data.</text>
</comment>
<dbReference type="EMBL" id="QZMU01000001">
    <property type="protein sequence ID" value="RRQ21820.1"/>
    <property type="molecule type" value="Genomic_DNA"/>
</dbReference>
<dbReference type="PROSITE" id="PS50405">
    <property type="entry name" value="GST_CTER"/>
    <property type="match status" value="1"/>
</dbReference>
<dbReference type="Proteomes" id="UP000287798">
    <property type="component" value="Unassembled WGS sequence"/>
</dbReference>
<feature type="domain" description="GST C-terminal" evidence="4">
    <location>
        <begin position="161"/>
        <end position="296"/>
    </location>
</feature>
<evidence type="ECO:0000259" key="4">
    <source>
        <dbReference type="PROSITE" id="PS50405"/>
    </source>
</evidence>